<proteinExistence type="predicted"/>
<accession>A0A815CWJ2</accession>
<dbReference type="EMBL" id="CAJNOV010007579">
    <property type="protein sequence ID" value="CAF1290612.1"/>
    <property type="molecule type" value="Genomic_DNA"/>
</dbReference>
<evidence type="ECO:0000313" key="2">
    <source>
        <dbReference type="EMBL" id="CAF5145174.1"/>
    </source>
</evidence>
<name>A0A815CWJ2_9BILA</name>
<organism evidence="1 3">
    <name type="scientific">Rotaria magnacalcarata</name>
    <dbReference type="NCBI Taxonomy" id="392030"/>
    <lineage>
        <taxon>Eukaryota</taxon>
        <taxon>Metazoa</taxon>
        <taxon>Spiralia</taxon>
        <taxon>Gnathifera</taxon>
        <taxon>Rotifera</taxon>
        <taxon>Eurotatoria</taxon>
        <taxon>Bdelloidea</taxon>
        <taxon>Philodinida</taxon>
        <taxon>Philodinidae</taxon>
        <taxon>Rotaria</taxon>
    </lineage>
</organism>
<comment type="caution">
    <text evidence="1">The sequence shown here is derived from an EMBL/GenBank/DDBJ whole genome shotgun (WGS) entry which is preliminary data.</text>
</comment>
<gene>
    <name evidence="2" type="ORF">BYL167_LOCUS70998</name>
    <name evidence="1" type="ORF">CJN711_LOCUS16406</name>
</gene>
<dbReference type="Proteomes" id="UP000663855">
    <property type="component" value="Unassembled WGS sequence"/>
</dbReference>
<dbReference type="EMBL" id="CAJOBH010254225">
    <property type="protein sequence ID" value="CAF5145174.1"/>
    <property type="molecule type" value="Genomic_DNA"/>
</dbReference>
<protein>
    <submittedName>
        <fullName evidence="1">Uncharacterized protein</fullName>
    </submittedName>
</protein>
<sequence length="8" mass="999">MIITTYEE</sequence>
<dbReference type="Proteomes" id="UP000681967">
    <property type="component" value="Unassembled WGS sequence"/>
</dbReference>
<feature type="non-terminal residue" evidence="1">
    <location>
        <position position="8"/>
    </location>
</feature>
<evidence type="ECO:0000313" key="1">
    <source>
        <dbReference type="EMBL" id="CAF1290612.1"/>
    </source>
</evidence>
<evidence type="ECO:0000313" key="3">
    <source>
        <dbReference type="Proteomes" id="UP000663855"/>
    </source>
</evidence>
<reference evidence="1" key="1">
    <citation type="submission" date="2021-02" db="EMBL/GenBank/DDBJ databases">
        <authorList>
            <person name="Nowell W R."/>
        </authorList>
    </citation>
    <scope>NUCLEOTIDE SEQUENCE</scope>
</reference>